<proteinExistence type="predicted"/>
<dbReference type="InterPro" id="IPR032095">
    <property type="entry name" value="Sacchrp_dh-like_C"/>
</dbReference>
<evidence type="ECO:0000313" key="4">
    <source>
        <dbReference type="EMBL" id="HDI82524.1"/>
    </source>
</evidence>
<dbReference type="InterPro" id="IPR051168">
    <property type="entry name" value="AASS"/>
</dbReference>
<dbReference type="Proteomes" id="UP000885847">
    <property type="component" value="Unassembled WGS sequence"/>
</dbReference>
<dbReference type="GO" id="GO:0006813">
    <property type="term" value="P:potassium ion transport"/>
    <property type="evidence" value="ECO:0007669"/>
    <property type="project" value="InterPro"/>
</dbReference>
<comment type="caution">
    <text evidence="4">The sequence shown here is derived from an EMBL/GenBank/DDBJ whole genome shotgun (WGS) entry which is preliminary data.</text>
</comment>
<dbReference type="Gene3D" id="3.40.50.720">
    <property type="entry name" value="NAD(P)-binding Rossmann-like Domain"/>
    <property type="match status" value="1"/>
</dbReference>
<gene>
    <name evidence="4" type="ORF">ENF18_01875</name>
</gene>
<dbReference type="InterPro" id="IPR003148">
    <property type="entry name" value="RCK_N"/>
</dbReference>
<accession>A0A7C0ZK79</accession>
<dbReference type="GO" id="GO:0016491">
    <property type="term" value="F:oxidoreductase activity"/>
    <property type="evidence" value="ECO:0007669"/>
    <property type="project" value="UniProtKB-KW"/>
</dbReference>
<dbReference type="PANTHER" id="PTHR11133">
    <property type="entry name" value="SACCHAROPINE DEHYDROGENASE"/>
    <property type="match status" value="1"/>
</dbReference>
<dbReference type="Pfam" id="PF02254">
    <property type="entry name" value="TrkA_N"/>
    <property type="match status" value="1"/>
</dbReference>
<evidence type="ECO:0000256" key="1">
    <source>
        <dbReference type="ARBA" id="ARBA00023002"/>
    </source>
</evidence>
<sequence length="366" mass="41762">MIVLIAGGGRQGRAIAHKLINWEIPYKIIERDGERVKELKKDGYSAIQGDILSVKWKMPESVNIIVSALPAHLGEEVYHLCIEKRIDLVDLSYTDFDPFTVEEKIKEAGIRVFFDTGVAPGLSNLLIGFLSKKLERVEKIRVLVGGIPEKNIPPLGYTITWAPSDLIEEYTRPARIKRKGKLVTVPPLTGIEKMYYEGIGRLEAFYTDGLRSLLHTYTDVPDMEEKTIRYPGHAQKMKFLIDMGFFDKEICKDLGISPYMMNLCVLKERLNTDIKDLLLMIVEVEGTKNKKKSKYIATLLDRADDEFSAMERTTGFSCAAFTRLMVEEKIEPGLYPPEKLHMFTKRVLSLLKKDRIMVKIAEENIK</sequence>
<name>A0A7C0ZK79_UNCW3</name>
<dbReference type="Gene3D" id="3.30.360.10">
    <property type="entry name" value="Dihydrodipicolinate Reductase, domain 2"/>
    <property type="match status" value="1"/>
</dbReference>
<protein>
    <submittedName>
        <fullName evidence="4">Saccharopine dehydrogenase family protein</fullName>
    </submittedName>
</protein>
<dbReference type="SUPFAM" id="SSF55347">
    <property type="entry name" value="Glyceraldehyde-3-phosphate dehydrogenase-like, C-terminal domain"/>
    <property type="match status" value="1"/>
</dbReference>
<dbReference type="InterPro" id="IPR036291">
    <property type="entry name" value="NAD(P)-bd_dom_sf"/>
</dbReference>
<keyword evidence="1" id="KW-0560">Oxidoreductase</keyword>
<reference evidence="4" key="1">
    <citation type="journal article" date="2020" name="mSystems">
        <title>Genome- and Community-Level Interaction Insights into Carbon Utilization and Element Cycling Functions of Hydrothermarchaeota in Hydrothermal Sediment.</title>
        <authorList>
            <person name="Zhou Z."/>
            <person name="Liu Y."/>
            <person name="Xu W."/>
            <person name="Pan J."/>
            <person name="Luo Z.H."/>
            <person name="Li M."/>
        </authorList>
    </citation>
    <scope>NUCLEOTIDE SEQUENCE [LARGE SCALE GENOMIC DNA]</scope>
    <source>
        <strain evidence="4">HyVt-102</strain>
    </source>
</reference>
<dbReference type="EMBL" id="DQWE01000083">
    <property type="protein sequence ID" value="HDI82524.1"/>
    <property type="molecule type" value="Genomic_DNA"/>
</dbReference>
<feature type="domain" description="RCK N-terminal" evidence="2">
    <location>
        <begin position="3"/>
        <end position="52"/>
    </location>
</feature>
<feature type="domain" description="Saccharopine dehydrogenase-like C-terminal" evidence="3">
    <location>
        <begin position="117"/>
        <end position="353"/>
    </location>
</feature>
<dbReference type="AlphaFoldDB" id="A0A7C0ZK79"/>
<organism evidence="4">
    <name type="scientific">candidate division WOR-3 bacterium</name>
    <dbReference type="NCBI Taxonomy" id="2052148"/>
    <lineage>
        <taxon>Bacteria</taxon>
        <taxon>Bacteria division WOR-3</taxon>
    </lineage>
</organism>
<dbReference type="Pfam" id="PF16653">
    <property type="entry name" value="Sacchrp_dh_C"/>
    <property type="match status" value="1"/>
</dbReference>
<dbReference type="SUPFAM" id="SSF51735">
    <property type="entry name" value="NAD(P)-binding Rossmann-fold domains"/>
    <property type="match status" value="1"/>
</dbReference>
<evidence type="ECO:0000259" key="3">
    <source>
        <dbReference type="Pfam" id="PF16653"/>
    </source>
</evidence>
<dbReference type="PANTHER" id="PTHR11133:SF22">
    <property type="entry name" value="ALPHA-AMINOADIPIC SEMIALDEHYDE SYNTHASE, MITOCHONDRIAL"/>
    <property type="match status" value="1"/>
</dbReference>
<evidence type="ECO:0000259" key="2">
    <source>
        <dbReference type="Pfam" id="PF02254"/>
    </source>
</evidence>